<name>A0AA87ZE63_FICCA</name>
<evidence type="ECO:0000313" key="1">
    <source>
        <dbReference type="EMBL" id="GMN31369.1"/>
    </source>
</evidence>
<sequence length="135" mass="14800">MNHPSLSLFPSLSPLSVVTPIHQSTVTSPGRHATTSFNDTAAEIRPLEFLFCPISSQLVPPPSPASKVLIVISYLRSRPRVRDLTIRGDPVTASEEIQISSTHVLSPRPWRGDQLRHPLCDLPSVPDIVSLHEIA</sequence>
<protein>
    <submittedName>
        <fullName evidence="1">Uncharacterized protein</fullName>
    </submittedName>
</protein>
<reference evidence="1" key="1">
    <citation type="submission" date="2023-07" db="EMBL/GenBank/DDBJ databases">
        <title>draft genome sequence of fig (Ficus carica).</title>
        <authorList>
            <person name="Takahashi T."/>
            <person name="Nishimura K."/>
        </authorList>
    </citation>
    <scope>NUCLEOTIDE SEQUENCE</scope>
</reference>
<dbReference type="AlphaFoldDB" id="A0AA87ZE63"/>
<organism evidence="1 2">
    <name type="scientific">Ficus carica</name>
    <name type="common">Common fig</name>
    <dbReference type="NCBI Taxonomy" id="3494"/>
    <lineage>
        <taxon>Eukaryota</taxon>
        <taxon>Viridiplantae</taxon>
        <taxon>Streptophyta</taxon>
        <taxon>Embryophyta</taxon>
        <taxon>Tracheophyta</taxon>
        <taxon>Spermatophyta</taxon>
        <taxon>Magnoliopsida</taxon>
        <taxon>eudicotyledons</taxon>
        <taxon>Gunneridae</taxon>
        <taxon>Pentapetalae</taxon>
        <taxon>rosids</taxon>
        <taxon>fabids</taxon>
        <taxon>Rosales</taxon>
        <taxon>Moraceae</taxon>
        <taxon>Ficeae</taxon>
        <taxon>Ficus</taxon>
    </lineage>
</organism>
<dbReference type="EMBL" id="BTGU01000003">
    <property type="protein sequence ID" value="GMN31369.1"/>
    <property type="molecule type" value="Genomic_DNA"/>
</dbReference>
<dbReference type="Proteomes" id="UP001187192">
    <property type="component" value="Unassembled WGS sequence"/>
</dbReference>
<evidence type="ECO:0000313" key="2">
    <source>
        <dbReference type="Proteomes" id="UP001187192"/>
    </source>
</evidence>
<accession>A0AA87ZE63</accession>
<keyword evidence="2" id="KW-1185">Reference proteome</keyword>
<proteinExistence type="predicted"/>
<comment type="caution">
    <text evidence="1">The sequence shown here is derived from an EMBL/GenBank/DDBJ whole genome shotgun (WGS) entry which is preliminary data.</text>
</comment>
<gene>
    <name evidence="1" type="ORF">TIFTF001_003228</name>
</gene>